<dbReference type="InterPro" id="IPR011989">
    <property type="entry name" value="ARM-like"/>
</dbReference>
<dbReference type="Pfam" id="PF13646">
    <property type="entry name" value="HEAT_2"/>
    <property type="match status" value="2"/>
</dbReference>
<organism evidence="1">
    <name type="scientific">marine metagenome</name>
    <dbReference type="NCBI Taxonomy" id="408172"/>
    <lineage>
        <taxon>unclassified sequences</taxon>
        <taxon>metagenomes</taxon>
        <taxon>ecological metagenomes</taxon>
    </lineage>
</organism>
<evidence type="ECO:0000313" key="1">
    <source>
        <dbReference type="EMBL" id="SVD87470.1"/>
    </source>
</evidence>
<dbReference type="InterPro" id="IPR016024">
    <property type="entry name" value="ARM-type_fold"/>
</dbReference>
<dbReference type="AlphaFoldDB" id="A0A382YWJ5"/>
<dbReference type="EMBL" id="UINC01179005">
    <property type="protein sequence ID" value="SVD87470.1"/>
    <property type="molecule type" value="Genomic_DNA"/>
</dbReference>
<feature type="non-terminal residue" evidence="1">
    <location>
        <position position="1"/>
    </location>
</feature>
<evidence type="ECO:0008006" key="2">
    <source>
        <dbReference type="Google" id="ProtNLM"/>
    </source>
</evidence>
<reference evidence="1" key="1">
    <citation type="submission" date="2018-05" db="EMBL/GenBank/DDBJ databases">
        <authorList>
            <person name="Lanie J.A."/>
            <person name="Ng W.-L."/>
            <person name="Kazmierczak K.M."/>
            <person name="Andrzejewski T.M."/>
            <person name="Davidsen T.M."/>
            <person name="Wayne K.J."/>
            <person name="Tettelin H."/>
            <person name="Glass J.I."/>
            <person name="Rusch D."/>
            <person name="Podicherti R."/>
            <person name="Tsui H.-C.T."/>
            <person name="Winkler M.E."/>
        </authorList>
    </citation>
    <scope>NUCLEOTIDE SEQUENCE</scope>
</reference>
<name>A0A382YWJ5_9ZZZZ</name>
<dbReference type="Gene3D" id="1.25.10.10">
    <property type="entry name" value="Leucine-rich Repeat Variant"/>
    <property type="match status" value="2"/>
</dbReference>
<gene>
    <name evidence="1" type="ORF">METZ01_LOCUS440324</name>
</gene>
<protein>
    <recommendedName>
        <fullName evidence="2">HEAT repeat domain-containing protein</fullName>
    </recommendedName>
</protein>
<dbReference type="SUPFAM" id="SSF48371">
    <property type="entry name" value="ARM repeat"/>
    <property type="match status" value="1"/>
</dbReference>
<proteinExistence type="predicted"/>
<sequence>SVSELSEGLITHPHPEVRREVARRLALSDTPELERAIRAQIDTEEEPRVQAALLLALAASAEADAVDDLSPFINADSPLIAEAAMIGLLRTGGVDGILVAGERLLALERSADPTERVRAAHVLGDVGNRGFYRHRRPLLTDPDATVRTEALVAAGKISSPRLWPDVLASLDHIGLHRAAASALVASGEQVLPTLIHALSDQERPVHVRSRIAAICGNSAVRPR</sequence>
<accession>A0A382YWJ5</accession>